<feature type="domain" description="FCP1 homology" evidence="9">
    <location>
        <begin position="176"/>
        <end position="347"/>
    </location>
</feature>
<dbReference type="InterPro" id="IPR036412">
    <property type="entry name" value="HAD-like_sf"/>
</dbReference>
<dbReference type="Pfam" id="PF03031">
    <property type="entry name" value="NIF"/>
    <property type="match status" value="1"/>
</dbReference>
<dbReference type="AlphaFoldDB" id="A0AAD2E9G6"/>
<comment type="catalytic activity">
    <reaction evidence="4 6">
        <text>O-phospho-L-seryl-[protein] + H2O = L-seryl-[protein] + phosphate</text>
        <dbReference type="Rhea" id="RHEA:20629"/>
        <dbReference type="Rhea" id="RHEA-COMP:9863"/>
        <dbReference type="Rhea" id="RHEA-COMP:11604"/>
        <dbReference type="ChEBI" id="CHEBI:15377"/>
        <dbReference type="ChEBI" id="CHEBI:29999"/>
        <dbReference type="ChEBI" id="CHEBI:43474"/>
        <dbReference type="ChEBI" id="CHEBI:83421"/>
        <dbReference type="EC" id="3.1.3.16"/>
    </reaction>
</comment>
<evidence type="ECO:0000256" key="4">
    <source>
        <dbReference type="ARBA" id="ARBA00047761"/>
    </source>
</evidence>
<keyword evidence="8" id="KW-0812">Transmembrane</keyword>
<dbReference type="InterPro" id="IPR039189">
    <property type="entry name" value="Fcp1"/>
</dbReference>
<gene>
    <name evidence="10" type="ORF">FPE_LOCUS27111</name>
</gene>
<dbReference type="SUPFAM" id="SSF56784">
    <property type="entry name" value="HAD-like"/>
    <property type="match status" value="1"/>
</dbReference>
<dbReference type="InterPro" id="IPR004274">
    <property type="entry name" value="FCP1_dom"/>
</dbReference>
<reference evidence="10" key="1">
    <citation type="submission" date="2023-05" db="EMBL/GenBank/DDBJ databases">
        <authorList>
            <person name="Huff M."/>
        </authorList>
    </citation>
    <scope>NUCLEOTIDE SEQUENCE</scope>
</reference>
<comment type="function">
    <text evidence="6">This promotes the activity of RNA polymerase II.</text>
</comment>
<dbReference type="GO" id="GO:0005634">
    <property type="term" value="C:nucleus"/>
    <property type="evidence" value="ECO:0007669"/>
    <property type="project" value="UniProtKB-SubCell"/>
</dbReference>
<protein>
    <recommendedName>
        <fullName evidence="6">RNA polymerase II C-terminal domain phosphatase-like</fullName>
        <ecNumber evidence="6">3.1.3.16</ecNumber>
    </recommendedName>
</protein>
<evidence type="ECO:0000256" key="7">
    <source>
        <dbReference type="SAM" id="MobiDB-lite"/>
    </source>
</evidence>
<comment type="catalytic activity">
    <reaction evidence="5 6">
        <text>O-phospho-L-threonyl-[protein] + H2O = L-threonyl-[protein] + phosphate</text>
        <dbReference type="Rhea" id="RHEA:47004"/>
        <dbReference type="Rhea" id="RHEA-COMP:11060"/>
        <dbReference type="Rhea" id="RHEA-COMP:11605"/>
        <dbReference type="ChEBI" id="CHEBI:15377"/>
        <dbReference type="ChEBI" id="CHEBI:30013"/>
        <dbReference type="ChEBI" id="CHEBI:43474"/>
        <dbReference type="ChEBI" id="CHEBI:61977"/>
        <dbReference type="EC" id="3.1.3.16"/>
    </reaction>
</comment>
<evidence type="ECO:0000313" key="11">
    <source>
        <dbReference type="Proteomes" id="UP000834106"/>
    </source>
</evidence>
<keyword evidence="8" id="KW-1133">Transmembrane helix</keyword>
<dbReference type="PANTHER" id="PTHR23081">
    <property type="entry name" value="RNA POLYMERASE II CTD PHOSPHATASE"/>
    <property type="match status" value="1"/>
</dbReference>
<dbReference type="PROSITE" id="PS50969">
    <property type="entry name" value="FCP1"/>
    <property type="match status" value="1"/>
</dbReference>
<evidence type="ECO:0000256" key="1">
    <source>
        <dbReference type="ARBA" id="ARBA00004123"/>
    </source>
</evidence>
<dbReference type="FunFam" id="3.40.50.1000:FF:000125">
    <property type="entry name" value="RNA polymerase II C-terminal domain phosphatase-like 4"/>
    <property type="match status" value="1"/>
</dbReference>
<dbReference type="PANTHER" id="PTHR23081:SF36">
    <property type="entry name" value="RNA POLYMERASE II SUBUNIT A C-TERMINAL DOMAIN PHOSPHATASE"/>
    <property type="match status" value="1"/>
</dbReference>
<comment type="subcellular location">
    <subcellularLocation>
        <location evidence="1 6">Nucleus</location>
    </subcellularLocation>
</comment>
<keyword evidence="3 6" id="KW-0539">Nucleus</keyword>
<dbReference type="NCBIfam" id="TIGR02250">
    <property type="entry name" value="FCP1_euk"/>
    <property type="match status" value="1"/>
</dbReference>
<keyword evidence="11" id="KW-1185">Reference proteome</keyword>
<dbReference type="EMBL" id="OU503052">
    <property type="protein sequence ID" value="CAI9779681.1"/>
    <property type="molecule type" value="Genomic_DNA"/>
</dbReference>
<keyword evidence="2 6" id="KW-0378">Hydrolase</keyword>
<dbReference type="CDD" id="cd07521">
    <property type="entry name" value="HAD_FCP1-like"/>
    <property type="match status" value="1"/>
</dbReference>
<dbReference type="InterPro" id="IPR011947">
    <property type="entry name" value="FCP1_euk"/>
</dbReference>
<dbReference type="SMART" id="SM00577">
    <property type="entry name" value="CPDc"/>
    <property type="match status" value="1"/>
</dbReference>
<dbReference type="EC" id="3.1.3.16" evidence="6"/>
<evidence type="ECO:0000313" key="10">
    <source>
        <dbReference type="EMBL" id="CAI9779681.1"/>
    </source>
</evidence>
<feature type="compositionally biased region" description="Acidic residues" evidence="7">
    <location>
        <begin position="54"/>
        <end position="79"/>
    </location>
</feature>
<evidence type="ECO:0000259" key="9">
    <source>
        <dbReference type="PROSITE" id="PS50969"/>
    </source>
</evidence>
<evidence type="ECO:0000256" key="8">
    <source>
        <dbReference type="SAM" id="Phobius"/>
    </source>
</evidence>
<organism evidence="10 11">
    <name type="scientific">Fraxinus pennsylvanica</name>
    <dbReference type="NCBI Taxonomy" id="56036"/>
    <lineage>
        <taxon>Eukaryota</taxon>
        <taxon>Viridiplantae</taxon>
        <taxon>Streptophyta</taxon>
        <taxon>Embryophyta</taxon>
        <taxon>Tracheophyta</taxon>
        <taxon>Spermatophyta</taxon>
        <taxon>Magnoliopsida</taxon>
        <taxon>eudicotyledons</taxon>
        <taxon>Gunneridae</taxon>
        <taxon>Pentapetalae</taxon>
        <taxon>asterids</taxon>
        <taxon>lamiids</taxon>
        <taxon>Lamiales</taxon>
        <taxon>Oleaceae</taxon>
        <taxon>Oleeae</taxon>
        <taxon>Fraxinus</taxon>
    </lineage>
</organism>
<feature type="region of interest" description="Disordered" evidence="7">
    <location>
        <begin position="99"/>
        <end position="119"/>
    </location>
</feature>
<proteinExistence type="predicted"/>
<feature type="transmembrane region" description="Helical" evidence="8">
    <location>
        <begin position="5"/>
        <end position="25"/>
    </location>
</feature>
<evidence type="ECO:0000256" key="5">
    <source>
        <dbReference type="ARBA" id="ARBA00048336"/>
    </source>
</evidence>
<keyword evidence="8" id="KW-0472">Membrane</keyword>
<name>A0AAD2E9G6_9LAMI</name>
<evidence type="ECO:0000256" key="2">
    <source>
        <dbReference type="ARBA" id="ARBA00022801"/>
    </source>
</evidence>
<sequence length="406" mass="46431">MQKYFWLITTFAYVCNLTVNLWLIIQMSLTADSPVHSSSSDDFAAILDAELDSASDASPDPEEVEEKEEEIVGDNDDDNNSDHQRIKRRKVEVYEEMVDSQSPKCQGEAPQTLGSSPKKDVCTHPGIIGGMCIRCGQIIDDESGVSRVAFGYIHKNLRLANDEIARLRDKDFKNFLRHRKLYLVLDLDHTLLNSTRLADITIEERYLEDQRDTLPDTLKSSLFRLESIHMMTKLRPFVNTFLKEASNLFEMYIYTMGERAYALEMAKLLDPGGVYFHSRVIAQGDCTQKYQKGLDVVLGQESAVLILDDTEAVWGKHKENLILMERYHFFASSCRQFGFNCTSLSELRSDESETEGALATVLKILQQIHSLFFDPEHVDDLEHQDVRQVLKSVRKEILKGCKIRVE</sequence>
<feature type="region of interest" description="Disordered" evidence="7">
    <location>
        <begin position="54"/>
        <end position="86"/>
    </location>
</feature>
<dbReference type="InterPro" id="IPR023214">
    <property type="entry name" value="HAD_sf"/>
</dbReference>
<dbReference type="GO" id="GO:0008420">
    <property type="term" value="F:RNA polymerase II CTD heptapeptide repeat phosphatase activity"/>
    <property type="evidence" value="ECO:0007669"/>
    <property type="project" value="UniProtKB-UniRule"/>
</dbReference>
<dbReference type="Gene3D" id="3.40.50.1000">
    <property type="entry name" value="HAD superfamily/HAD-like"/>
    <property type="match status" value="1"/>
</dbReference>
<evidence type="ECO:0000256" key="3">
    <source>
        <dbReference type="ARBA" id="ARBA00023242"/>
    </source>
</evidence>
<evidence type="ECO:0000256" key="6">
    <source>
        <dbReference type="RuleBase" id="RU366066"/>
    </source>
</evidence>
<accession>A0AAD2E9G6</accession>
<dbReference type="Proteomes" id="UP000834106">
    <property type="component" value="Chromosome 17"/>
</dbReference>